<dbReference type="RefSeq" id="WP_123304101.1">
    <property type="nucleotide sequence ID" value="NZ_RKHK01000001.1"/>
</dbReference>
<dbReference type="GO" id="GO:0005886">
    <property type="term" value="C:plasma membrane"/>
    <property type="evidence" value="ECO:0007669"/>
    <property type="project" value="UniProtKB-SubCell"/>
</dbReference>
<keyword evidence="3 6" id="KW-0812">Transmembrane</keyword>
<dbReference type="Gene3D" id="1.20.81.30">
    <property type="entry name" value="Type II secretion system (T2SS), domain F"/>
    <property type="match status" value="1"/>
</dbReference>
<evidence type="ECO:0000256" key="1">
    <source>
        <dbReference type="ARBA" id="ARBA00004651"/>
    </source>
</evidence>
<feature type="transmembrane region" description="Helical" evidence="6">
    <location>
        <begin position="107"/>
        <end position="125"/>
    </location>
</feature>
<comment type="caution">
    <text evidence="8">The sequence shown here is derived from an EMBL/GenBank/DDBJ whole genome shotgun (WGS) entry which is preliminary data.</text>
</comment>
<name>A0A3N2BEQ3_9MICO</name>
<protein>
    <submittedName>
        <fullName evidence="8">Tight adherence protein C</fullName>
    </submittedName>
</protein>
<dbReference type="OrthoDB" id="5185234at2"/>
<dbReference type="AlphaFoldDB" id="A0A3N2BEQ3"/>
<evidence type="ECO:0000256" key="5">
    <source>
        <dbReference type="ARBA" id="ARBA00023136"/>
    </source>
</evidence>
<feature type="transmembrane region" description="Helical" evidence="6">
    <location>
        <begin position="131"/>
        <end position="149"/>
    </location>
</feature>
<sequence length="309" mass="32854">MNLAAGVTAGLLLGTGLCLILHLLAHRRPSLVDRVAPYVRERPRTSRLLTERAAHTPFPTVERLLVPVARDAAGVLERLGSTSASVRRRLQLLGSPMSVEQFRIEQLMWAVLGLAIGLVLTVVLGSVRSLALVPAIALVLLFGAAGALARDWRLGEQARSRQSRMATELPDVAELLSLAVAAGEGPIGALERVSRTARGELTADVRAALADARSGIPLSEALERMAARTDEPSVARFAEGVSTALERGTPLADVLRAQAQDARDAGRRALLESGGRKEVTMMIPIVFLVLPTTIVFALFPGLAVLELGL</sequence>
<dbReference type="Proteomes" id="UP000280668">
    <property type="component" value="Unassembled WGS sequence"/>
</dbReference>
<feature type="transmembrane region" description="Helical" evidence="6">
    <location>
        <begin position="6"/>
        <end position="25"/>
    </location>
</feature>
<keyword evidence="9" id="KW-1185">Reference proteome</keyword>
<evidence type="ECO:0000256" key="2">
    <source>
        <dbReference type="ARBA" id="ARBA00022475"/>
    </source>
</evidence>
<feature type="transmembrane region" description="Helical" evidence="6">
    <location>
        <begin position="285"/>
        <end position="305"/>
    </location>
</feature>
<keyword evidence="4 6" id="KW-1133">Transmembrane helix</keyword>
<dbReference type="InterPro" id="IPR042094">
    <property type="entry name" value="T2SS_GspF_sf"/>
</dbReference>
<evidence type="ECO:0000256" key="6">
    <source>
        <dbReference type="SAM" id="Phobius"/>
    </source>
</evidence>
<comment type="subcellular location">
    <subcellularLocation>
        <location evidence="1">Cell membrane</location>
        <topology evidence="1">Multi-pass membrane protein</topology>
    </subcellularLocation>
</comment>
<proteinExistence type="predicted"/>
<dbReference type="PANTHER" id="PTHR35007:SF2">
    <property type="entry name" value="PILUS ASSEMBLE PROTEIN"/>
    <property type="match status" value="1"/>
</dbReference>
<keyword evidence="5 6" id="KW-0472">Membrane</keyword>
<dbReference type="EMBL" id="RKHK01000001">
    <property type="protein sequence ID" value="ROR73717.1"/>
    <property type="molecule type" value="Genomic_DNA"/>
</dbReference>
<organism evidence="8 9">
    <name type="scientific">Bogoriella caseilytica</name>
    <dbReference type="NCBI Taxonomy" id="56055"/>
    <lineage>
        <taxon>Bacteria</taxon>
        <taxon>Bacillati</taxon>
        <taxon>Actinomycetota</taxon>
        <taxon>Actinomycetes</taxon>
        <taxon>Micrococcales</taxon>
        <taxon>Bogoriellaceae</taxon>
        <taxon>Bogoriella</taxon>
    </lineage>
</organism>
<accession>A0A3N2BEQ3</accession>
<evidence type="ECO:0000256" key="3">
    <source>
        <dbReference type="ARBA" id="ARBA00022692"/>
    </source>
</evidence>
<reference evidence="8 9" key="1">
    <citation type="submission" date="2018-11" db="EMBL/GenBank/DDBJ databases">
        <title>Sequencing the genomes of 1000 actinobacteria strains.</title>
        <authorList>
            <person name="Klenk H.-P."/>
        </authorList>
    </citation>
    <scope>NUCLEOTIDE SEQUENCE [LARGE SCALE GENOMIC DNA]</scope>
    <source>
        <strain evidence="8 9">DSM 11294</strain>
    </source>
</reference>
<evidence type="ECO:0000313" key="8">
    <source>
        <dbReference type="EMBL" id="ROR73717.1"/>
    </source>
</evidence>
<gene>
    <name evidence="8" type="ORF">EDD31_2105</name>
</gene>
<dbReference type="PANTHER" id="PTHR35007">
    <property type="entry name" value="INTEGRAL MEMBRANE PROTEIN-RELATED"/>
    <property type="match status" value="1"/>
</dbReference>
<dbReference type="InterPro" id="IPR018076">
    <property type="entry name" value="T2SS_GspF_dom"/>
</dbReference>
<feature type="domain" description="Type II secretion system protein GspF" evidence="7">
    <location>
        <begin position="174"/>
        <end position="298"/>
    </location>
</feature>
<evidence type="ECO:0000256" key="4">
    <source>
        <dbReference type="ARBA" id="ARBA00022989"/>
    </source>
</evidence>
<evidence type="ECO:0000259" key="7">
    <source>
        <dbReference type="Pfam" id="PF00482"/>
    </source>
</evidence>
<evidence type="ECO:0000313" key="9">
    <source>
        <dbReference type="Proteomes" id="UP000280668"/>
    </source>
</evidence>
<dbReference type="Pfam" id="PF00482">
    <property type="entry name" value="T2SSF"/>
    <property type="match status" value="1"/>
</dbReference>
<keyword evidence="2" id="KW-1003">Cell membrane</keyword>